<reference evidence="2 5" key="2">
    <citation type="submission" date="2019-07" db="EMBL/GenBank/DDBJ databases">
        <title>Whole genome shotgun sequence of Myxococcus fulvus NBRC 100333.</title>
        <authorList>
            <person name="Hosoyama A."/>
            <person name="Uohara A."/>
            <person name="Ohji S."/>
            <person name="Ichikawa N."/>
        </authorList>
    </citation>
    <scope>NUCLEOTIDE SEQUENCE [LARGE SCALE GENOMIC DNA]</scope>
    <source>
        <strain evidence="2 5">NBRC 100333</strain>
    </source>
</reference>
<keyword evidence="1" id="KW-0732">Signal</keyword>
<organism evidence="2 5">
    <name type="scientific">Myxococcus fulvus</name>
    <dbReference type="NCBI Taxonomy" id="33"/>
    <lineage>
        <taxon>Bacteria</taxon>
        <taxon>Pseudomonadati</taxon>
        <taxon>Myxococcota</taxon>
        <taxon>Myxococcia</taxon>
        <taxon>Myxococcales</taxon>
        <taxon>Cystobacterineae</taxon>
        <taxon>Myxococcaceae</taxon>
        <taxon>Myxococcus</taxon>
    </lineage>
</organism>
<dbReference type="RefSeq" id="WP_046711255.1">
    <property type="nucleotide sequence ID" value="NZ_BJXR01000006.1"/>
</dbReference>
<reference evidence="3 4" key="1">
    <citation type="submission" date="2016-10" db="EMBL/GenBank/DDBJ databases">
        <authorList>
            <person name="Varghese N."/>
            <person name="Submissions S."/>
        </authorList>
    </citation>
    <scope>NUCLEOTIDE SEQUENCE [LARGE SCALE GENOMIC DNA]</scope>
    <source>
        <strain evidence="3 4">DSM 16525</strain>
    </source>
</reference>
<dbReference type="EMBL" id="BJXR01000006">
    <property type="protein sequence ID" value="GEN05348.1"/>
    <property type="molecule type" value="Genomic_DNA"/>
</dbReference>
<accession>A0A511SVZ2</accession>
<evidence type="ECO:0008006" key="6">
    <source>
        <dbReference type="Google" id="ProtNLM"/>
    </source>
</evidence>
<dbReference type="STRING" id="1334629.MFUL124B02_06480"/>
<feature type="chain" id="PRO_5022962180" description="Lipoprotein" evidence="1">
    <location>
        <begin position="26"/>
        <end position="89"/>
    </location>
</feature>
<dbReference type="Proteomes" id="UP000321514">
    <property type="component" value="Unassembled WGS sequence"/>
</dbReference>
<evidence type="ECO:0000313" key="5">
    <source>
        <dbReference type="Proteomes" id="UP000321514"/>
    </source>
</evidence>
<proteinExistence type="predicted"/>
<name>A0A511SVZ2_MYXFU</name>
<dbReference type="Proteomes" id="UP000183760">
    <property type="component" value="Unassembled WGS sequence"/>
</dbReference>
<dbReference type="AlphaFoldDB" id="A0A511SVZ2"/>
<dbReference type="EMBL" id="FOIB01000001">
    <property type="protein sequence ID" value="SET10218.1"/>
    <property type="molecule type" value="Genomic_DNA"/>
</dbReference>
<dbReference type="OrthoDB" id="5383361at2"/>
<protein>
    <recommendedName>
        <fullName evidence="6">Lipoprotein</fullName>
    </recommendedName>
</protein>
<evidence type="ECO:0000313" key="2">
    <source>
        <dbReference type="EMBL" id="GEN05348.1"/>
    </source>
</evidence>
<sequence length="89" mass="9199">MQLRPFLASLAVGLSLIACGGGAPASEPVSPEAPQTETSTSAQVSCWDECYQANAWCPSQCGVSSEVCAQAIAVCYDSCERGVGPWLPC</sequence>
<evidence type="ECO:0000313" key="3">
    <source>
        <dbReference type="EMBL" id="SET10218.1"/>
    </source>
</evidence>
<gene>
    <name evidence="2" type="ORF">MFU01_03850</name>
    <name evidence="3" type="ORF">SAMN05443572_1011108</name>
</gene>
<evidence type="ECO:0000256" key="1">
    <source>
        <dbReference type="SAM" id="SignalP"/>
    </source>
</evidence>
<feature type="signal peptide" evidence="1">
    <location>
        <begin position="1"/>
        <end position="25"/>
    </location>
</feature>
<dbReference type="PROSITE" id="PS51257">
    <property type="entry name" value="PROKAR_LIPOPROTEIN"/>
    <property type="match status" value="1"/>
</dbReference>
<comment type="caution">
    <text evidence="2">The sequence shown here is derived from an EMBL/GenBank/DDBJ whole genome shotgun (WGS) entry which is preliminary data.</text>
</comment>
<evidence type="ECO:0000313" key="4">
    <source>
        <dbReference type="Proteomes" id="UP000183760"/>
    </source>
</evidence>
<keyword evidence="4" id="KW-1185">Reference proteome</keyword>